<dbReference type="SUPFAM" id="SSF54427">
    <property type="entry name" value="NTF2-like"/>
    <property type="match status" value="1"/>
</dbReference>
<feature type="transmembrane region" description="Helical" evidence="2">
    <location>
        <begin position="94"/>
        <end position="113"/>
    </location>
</feature>
<dbReference type="InterPro" id="IPR007379">
    <property type="entry name" value="Tim44-like_dom"/>
</dbReference>
<feature type="signal peptide" evidence="3">
    <location>
        <begin position="1"/>
        <end position="21"/>
    </location>
</feature>
<keyword evidence="2" id="KW-0812">Transmembrane</keyword>
<sequence length="289" mass="31742">MKQFLLLVMMAAFGLSLFGLADDADARRFGGGFSFGKQRMHTPSQPRSFSQQKAAPKATGQRGSARTGMMGMLGGLAMGGLLGALFFGGAFEGINFLDIVMIGAVLALLFFFLRKRSTPAQPSYAGGQPMHDYGQSYTTDVEDQVYEENTPRDPVGTALRPDIDEKHFIPAAKQIYVRMQKAWDNGDTEDIRKFCTAEIAERIASDMKPGTENRTEVATLNAELADSWVESDLEWVAVNFTAMLREQTLDASGTTLDDQTAEVNEVWIFQHAPKSDDPTWYLAGIQQAG</sequence>
<name>Q0F3G8_9PROT</name>
<feature type="region of interest" description="Disordered" evidence="1">
    <location>
        <begin position="37"/>
        <end position="64"/>
    </location>
</feature>
<dbReference type="PANTHER" id="PTHR41542:SF1">
    <property type="entry name" value="BLL5807 PROTEIN"/>
    <property type="match status" value="1"/>
</dbReference>
<dbReference type="EMBL" id="AATS01000001">
    <property type="protein sequence ID" value="EAU55973.1"/>
    <property type="molecule type" value="Genomic_DNA"/>
</dbReference>
<dbReference type="Gene3D" id="3.10.450.240">
    <property type="match status" value="1"/>
</dbReference>
<dbReference type="HOGENOM" id="CLU_052470_0_0_0"/>
<dbReference type="Proteomes" id="UP000005297">
    <property type="component" value="Unassembled WGS sequence"/>
</dbReference>
<gene>
    <name evidence="5" type="ORF">SPV1_04113</name>
</gene>
<evidence type="ECO:0000256" key="1">
    <source>
        <dbReference type="SAM" id="MobiDB-lite"/>
    </source>
</evidence>
<dbReference type="PANTHER" id="PTHR41542">
    <property type="entry name" value="BLL5807 PROTEIN"/>
    <property type="match status" value="1"/>
</dbReference>
<dbReference type="STRING" id="314344.AL013_04215"/>
<dbReference type="InParanoid" id="Q0F3G8"/>
<comment type="caution">
    <text evidence="5">The sequence shown here is derived from an EMBL/GenBank/DDBJ whole genome shotgun (WGS) entry which is preliminary data.</text>
</comment>
<protein>
    <submittedName>
        <fullName evidence="5">Import inner membrane translocase, subunit Tim44</fullName>
    </submittedName>
</protein>
<feature type="domain" description="Tim44-like" evidence="4">
    <location>
        <begin position="155"/>
        <end position="287"/>
    </location>
</feature>
<evidence type="ECO:0000256" key="3">
    <source>
        <dbReference type="SAM" id="SignalP"/>
    </source>
</evidence>
<dbReference type="eggNOG" id="COG4395">
    <property type="taxonomic scope" value="Bacteria"/>
</dbReference>
<dbReference type="InterPro" id="IPR032710">
    <property type="entry name" value="NTF2-like_dom_sf"/>
</dbReference>
<dbReference type="RefSeq" id="WP_009851119.1">
    <property type="nucleotide sequence ID" value="NZ_DS022295.1"/>
</dbReference>
<keyword evidence="2" id="KW-0472">Membrane</keyword>
<keyword evidence="2" id="KW-1133">Transmembrane helix</keyword>
<evidence type="ECO:0000313" key="6">
    <source>
        <dbReference type="Proteomes" id="UP000005297"/>
    </source>
</evidence>
<organism evidence="5 6">
    <name type="scientific">Mariprofundus ferrooxydans PV-1</name>
    <dbReference type="NCBI Taxonomy" id="314345"/>
    <lineage>
        <taxon>Bacteria</taxon>
        <taxon>Pseudomonadati</taxon>
        <taxon>Pseudomonadota</taxon>
        <taxon>Candidatius Mariprofundia</taxon>
        <taxon>Mariprofundales</taxon>
        <taxon>Mariprofundaceae</taxon>
        <taxon>Mariprofundus</taxon>
    </lineage>
</organism>
<evidence type="ECO:0000313" key="5">
    <source>
        <dbReference type="EMBL" id="EAU55973.1"/>
    </source>
</evidence>
<dbReference type="Pfam" id="PF04280">
    <property type="entry name" value="Tim44"/>
    <property type="match status" value="1"/>
</dbReference>
<dbReference type="AlphaFoldDB" id="Q0F3G8"/>
<feature type="chain" id="PRO_5004171494" evidence="3">
    <location>
        <begin position="22"/>
        <end position="289"/>
    </location>
</feature>
<keyword evidence="6" id="KW-1185">Reference proteome</keyword>
<feature type="compositionally biased region" description="Polar residues" evidence="1">
    <location>
        <begin position="41"/>
        <end position="53"/>
    </location>
</feature>
<feature type="transmembrane region" description="Helical" evidence="2">
    <location>
        <begin position="69"/>
        <end position="87"/>
    </location>
</feature>
<accession>Q0F3G8</accession>
<dbReference type="OrthoDB" id="5297955at2"/>
<keyword evidence="3" id="KW-0732">Signal</keyword>
<reference evidence="5 6" key="1">
    <citation type="submission" date="2006-09" db="EMBL/GenBank/DDBJ databases">
        <authorList>
            <person name="Emerson D."/>
            <person name="Ferriera S."/>
            <person name="Johnson J."/>
            <person name="Kravitz S."/>
            <person name="Halpern A."/>
            <person name="Remington K."/>
            <person name="Beeson K."/>
            <person name="Tran B."/>
            <person name="Rogers Y.-H."/>
            <person name="Friedman R."/>
            <person name="Venter J.C."/>
        </authorList>
    </citation>
    <scope>NUCLEOTIDE SEQUENCE [LARGE SCALE GENOMIC DNA]</scope>
    <source>
        <strain evidence="5 6">PV-1</strain>
    </source>
</reference>
<evidence type="ECO:0000256" key="2">
    <source>
        <dbReference type="SAM" id="Phobius"/>
    </source>
</evidence>
<dbReference type="SMART" id="SM00978">
    <property type="entry name" value="Tim44"/>
    <property type="match status" value="1"/>
</dbReference>
<evidence type="ECO:0000259" key="4">
    <source>
        <dbReference type="SMART" id="SM00978"/>
    </source>
</evidence>
<proteinExistence type="predicted"/>